<keyword evidence="3" id="KW-1185">Reference proteome</keyword>
<feature type="region of interest" description="Disordered" evidence="1">
    <location>
        <begin position="486"/>
        <end position="587"/>
    </location>
</feature>
<name>A0A5C3DUJ3_9BASI</name>
<feature type="region of interest" description="Disordered" evidence="1">
    <location>
        <begin position="408"/>
        <end position="430"/>
    </location>
</feature>
<feature type="compositionally biased region" description="Polar residues" evidence="1">
    <location>
        <begin position="548"/>
        <end position="578"/>
    </location>
</feature>
<feature type="region of interest" description="Disordered" evidence="1">
    <location>
        <begin position="929"/>
        <end position="968"/>
    </location>
</feature>
<feature type="region of interest" description="Disordered" evidence="1">
    <location>
        <begin position="984"/>
        <end position="1035"/>
    </location>
</feature>
<feature type="compositionally biased region" description="Low complexity" evidence="1">
    <location>
        <begin position="657"/>
        <end position="671"/>
    </location>
</feature>
<feature type="compositionally biased region" description="Basic and acidic residues" evidence="1">
    <location>
        <begin position="1019"/>
        <end position="1029"/>
    </location>
</feature>
<feature type="compositionally biased region" description="Polar residues" evidence="1">
    <location>
        <begin position="31"/>
        <end position="42"/>
    </location>
</feature>
<evidence type="ECO:0000313" key="3">
    <source>
        <dbReference type="Proteomes" id="UP000324022"/>
    </source>
</evidence>
<sequence>MHPSRHSDSPQHQRASSSSARSNHNDVHSTPYVSTLSHALNISTPTSSQKSAQAAQTSTAQSTPTRLTHSVAGSLQATPTRLETKRTPKRIGDPPRILTLSGHEAFQSPSTPVSPWISALASGFLSLDAGATQRHHASIDGEPLNLAHDQEWLMSGPSSSSTANIFEAQSHETPVAAHLSHIHNASAANGPCSLSIDVNSNRVIGALPAAKPPGPFRAYREQPTSDPRVAIYETTATSDMPTSRSALSPTLVASLSPLQPSSAFPLTLPDGTFLSAIFEQDTPSLSTHHLPGNDLTEQLSMQAKHPMGGRPASTLSHPFTFSMQTGRSDSEGHRRPHSTNFGHVLGSQQVSMLGSIIPSTVDHPTAQATDSVHNTSAVFLRPMARAAANHGHVVVNGKYLAEEPANGTHRDITNADSVQSNASSQERSDGITANDKSIAGLGLNLNAAPTEVVEQVEILAGAQEGSHMSSSLLVDEMGRWMLGSDGLQLTDSDHSSLSANDSRRRRGRWHVQETSTASLGATTEGSFTSHSNSSTWDSSFNDMPSPFSGPSSTSADNGTFVTTPASSIGLSHAQNSHPSKSDGLRPPVVTPEVAMGDFSEFGQSISIEQMAEERWRTWPRNRDSVILRDRASASALPISPTGPAPQLQAEERTSFDSLSVSASSTRSRLLAEPYNKNMRSGRPSSSASTSSRSSIGNAAALEGQQSSGVTGPTRPRSYIATGSLRMSSATRTGSSGGGSSSEGGQTSNERLSGTALALRRARGLSQGGHPPSSSSAAMKLTRSSDALMTPGFSNAAAAKFRHSVALQRTALSSEGLSQVSRPQSLLETTSHPESVQKAGSTSAAKPKAKVGFNEVSVALDTLRMFLKQKEPGGTTSGNDAAASLPPPTESSDASSPGKPSRTLRRAKGVLPPRGAFSSVDEFGMLQTSASSSNVPALHSASAPSANHGRSQSLGGLLLSPTTNSRRQDDRLAVLADLSERVMKLKAETERQKERHAAASMPPPSSLPASLHQRTQSPRTRREIHEEYLRKRATGS</sequence>
<dbReference type="OrthoDB" id="2556096at2759"/>
<feature type="compositionally biased region" description="Low complexity" evidence="1">
    <location>
        <begin position="526"/>
        <end position="542"/>
    </location>
</feature>
<feature type="compositionally biased region" description="Polar residues" evidence="1">
    <location>
        <begin position="512"/>
        <end position="525"/>
    </location>
</feature>
<gene>
    <name evidence="2" type="ORF">UTRI_01878_B</name>
</gene>
<feature type="region of interest" description="Disordered" evidence="1">
    <location>
        <begin position="869"/>
        <end position="914"/>
    </location>
</feature>
<feature type="region of interest" description="Disordered" evidence="1">
    <location>
        <begin position="635"/>
        <end position="753"/>
    </location>
</feature>
<dbReference type="EMBL" id="OOIN01000003">
    <property type="protein sequence ID" value="SPO21888.1"/>
    <property type="molecule type" value="Genomic_DNA"/>
</dbReference>
<feature type="compositionally biased region" description="Low complexity" evidence="1">
    <location>
        <begin position="680"/>
        <end position="694"/>
    </location>
</feature>
<proteinExistence type="predicted"/>
<feature type="compositionally biased region" description="Basic and acidic residues" evidence="1">
    <location>
        <begin position="1"/>
        <end position="11"/>
    </location>
</feature>
<feature type="compositionally biased region" description="Low complexity" evidence="1">
    <location>
        <begin position="43"/>
        <end position="65"/>
    </location>
</feature>
<feature type="compositionally biased region" description="Polar residues" evidence="1">
    <location>
        <begin position="66"/>
        <end position="81"/>
    </location>
</feature>
<dbReference type="AlphaFoldDB" id="A0A5C3DUJ3"/>
<feature type="compositionally biased region" description="Basic and acidic residues" evidence="1">
    <location>
        <begin position="984"/>
        <end position="996"/>
    </location>
</feature>
<feature type="compositionally biased region" description="Polar residues" evidence="1">
    <location>
        <begin position="812"/>
        <end position="843"/>
    </location>
</feature>
<reference evidence="2 3" key="1">
    <citation type="submission" date="2018-03" db="EMBL/GenBank/DDBJ databases">
        <authorList>
            <person name="Guldener U."/>
        </authorList>
    </citation>
    <scope>NUCLEOTIDE SEQUENCE [LARGE SCALE GENOMIC DNA]</scope>
    <source>
        <strain evidence="2 3">NBRC100155</strain>
    </source>
</reference>
<organism evidence="2 3">
    <name type="scientific">Ustilago trichophora</name>
    <dbReference type="NCBI Taxonomy" id="86804"/>
    <lineage>
        <taxon>Eukaryota</taxon>
        <taxon>Fungi</taxon>
        <taxon>Dikarya</taxon>
        <taxon>Basidiomycota</taxon>
        <taxon>Ustilaginomycotina</taxon>
        <taxon>Ustilaginomycetes</taxon>
        <taxon>Ustilaginales</taxon>
        <taxon>Ustilaginaceae</taxon>
        <taxon>Ustilago</taxon>
    </lineage>
</organism>
<feature type="compositionally biased region" description="Polar residues" evidence="1">
    <location>
        <begin position="414"/>
        <end position="425"/>
    </location>
</feature>
<accession>A0A5C3DUJ3</accession>
<feature type="compositionally biased region" description="Low complexity" evidence="1">
    <location>
        <begin position="12"/>
        <end position="22"/>
    </location>
</feature>
<feature type="compositionally biased region" description="Polar residues" evidence="1">
    <location>
        <begin position="941"/>
        <end position="951"/>
    </location>
</feature>
<evidence type="ECO:0000313" key="2">
    <source>
        <dbReference type="EMBL" id="SPO21888.1"/>
    </source>
</evidence>
<feature type="compositionally biased region" description="Basic and acidic residues" evidence="1">
    <location>
        <begin position="82"/>
        <end position="93"/>
    </location>
</feature>
<protein>
    <submittedName>
        <fullName evidence="2">Uncharacterized protein</fullName>
    </submittedName>
</protein>
<dbReference type="Proteomes" id="UP000324022">
    <property type="component" value="Unassembled WGS sequence"/>
</dbReference>
<evidence type="ECO:0000256" key="1">
    <source>
        <dbReference type="SAM" id="MobiDB-lite"/>
    </source>
</evidence>
<feature type="compositionally biased region" description="Polar residues" evidence="1">
    <location>
        <begin position="487"/>
        <end position="500"/>
    </location>
</feature>
<feature type="region of interest" description="Disordered" evidence="1">
    <location>
        <begin position="1"/>
        <end position="95"/>
    </location>
</feature>
<feature type="region of interest" description="Disordered" evidence="1">
    <location>
        <begin position="812"/>
        <end position="847"/>
    </location>
</feature>